<reference evidence="3 4" key="1">
    <citation type="submission" date="2019-08" db="EMBL/GenBank/DDBJ databases">
        <authorList>
            <person name="Alioto T."/>
            <person name="Alioto T."/>
            <person name="Gomez Garrido J."/>
        </authorList>
    </citation>
    <scope>NUCLEOTIDE SEQUENCE [LARGE SCALE GENOMIC DNA]</scope>
</reference>
<dbReference type="GO" id="GO:0005975">
    <property type="term" value="P:carbohydrate metabolic process"/>
    <property type="evidence" value="ECO:0007669"/>
    <property type="project" value="InterPro"/>
</dbReference>
<dbReference type="Proteomes" id="UP000325440">
    <property type="component" value="Unassembled WGS sequence"/>
</dbReference>
<dbReference type="InterPro" id="IPR050248">
    <property type="entry name" value="Polysacc_deacetylase_ArnD"/>
</dbReference>
<dbReference type="Gene3D" id="3.20.20.370">
    <property type="entry name" value="Glycoside hydrolase/deacetylase"/>
    <property type="match status" value="1"/>
</dbReference>
<evidence type="ECO:0000313" key="3">
    <source>
        <dbReference type="EMBL" id="VVC27418.1"/>
    </source>
</evidence>
<feature type="transmembrane region" description="Helical" evidence="1">
    <location>
        <begin position="180"/>
        <end position="202"/>
    </location>
</feature>
<proteinExistence type="predicted"/>
<dbReference type="PANTHER" id="PTHR10587">
    <property type="entry name" value="GLYCOSYL TRANSFERASE-RELATED"/>
    <property type="match status" value="1"/>
</dbReference>
<dbReference type="CDD" id="cd10917">
    <property type="entry name" value="CE4_NodB_like_6s_7s"/>
    <property type="match status" value="1"/>
</dbReference>
<name>A0A5E4M9A5_9HEMI</name>
<keyword evidence="1" id="KW-1133">Transmembrane helix</keyword>
<dbReference type="OrthoDB" id="10267935at2759"/>
<protein>
    <submittedName>
        <fullName evidence="3">Glycoside hydrolase/deacetylase, beta/alpha-barrel,NodB homology domain</fullName>
    </submittedName>
</protein>
<dbReference type="SUPFAM" id="SSF88713">
    <property type="entry name" value="Glycoside hydrolase/deacetylase"/>
    <property type="match status" value="1"/>
</dbReference>
<feature type="domain" description="NodB homology" evidence="2">
    <location>
        <begin position="231"/>
        <end position="411"/>
    </location>
</feature>
<keyword evidence="4" id="KW-1185">Reference proteome</keyword>
<keyword evidence="1" id="KW-0472">Membrane</keyword>
<sequence length="420" mass="48735">MVKFSFRDKININISNYKEFVLLMLDKKATAHGYQELISSLSEKTINNDVLDEEFIPIPKRKKQASTTASKSGEIIEIEEKVMIDGNILHVKRKKILEFRRGPELKNEVKTIDHQNNALIIEKVTDSIRNKLTECWNVPANIAYQRNFSIKINLLLSPQGEVVIADVVDENSYQTLIRMFARVITFFLLYSSTVFCSGYNFYIPYHGLDCHMNLSHRNLSNVKKLLNKEDKFIAITFDDEPSYNKVNTIIDILKTHESKAMFFLLGEHINKTTYDIVRKIHEAGREIGNHSWSHKKLNSLSHNEQFQELQRVNMAIKNIIQRDVKWFRPPYGCHDENVLKNVNLLNMYSILWTVDSLDWKKDKPEVLVEKVISAVHNGAIILFHDHDSRANTVEALPYIITILKESGYKLVTLSEWKKGL</sequence>
<accession>A0A5E4M9A5</accession>
<dbReference type="InterPro" id="IPR002509">
    <property type="entry name" value="NODB_dom"/>
</dbReference>
<keyword evidence="1" id="KW-0812">Transmembrane</keyword>
<dbReference type="PROSITE" id="PS51677">
    <property type="entry name" value="NODB"/>
    <property type="match status" value="1"/>
</dbReference>
<evidence type="ECO:0000259" key="2">
    <source>
        <dbReference type="PROSITE" id="PS51677"/>
    </source>
</evidence>
<dbReference type="InterPro" id="IPR011330">
    <property type="entry name" value="Glyco_hydro/deAcase_b/a-brl"/>
</dbReference>
<dbReference type="AlphaFoldDB" id="A0A5E4M9A5"/>
<dbReference type="Gene3D" id="3.30.1150.10">
    <property type="match status" value="1"/>
</dbReference>
<gene>
    <name evidence="3" type="ORF">CINCED_3A002750</name>
</gene>
<dbReference type="Pfam" id="PF01522">
    <property type="entry name" value="Polysacc_deac_1"/>
    <property type="match status" value="1"/>
</dbReference>
<evidence type="ECO:0000313" key="4">
    <source>
        <dbReference type="Proteomes" id="UP000325440"/>
    </source>
</evidence>
<dbReference type="EMBL" id="CABPRJ010000109">
    <property type="protein sequence ID" value="VVC27418.1"/>
    <property type="molecule type" value="Genomic_DNA"/>
</dbReference>
<dbReference type="GO" id="GO:0004099">
    <property type="term" value="F:chitin deacetylase activity"/>
    <property type="evidence" value="ECO:0007669"/>
    <property type="project" value="UniProtKB-ARBA"/>
</dbReference>
<organism evidence="3 4">
    <name type="scientific">Cinara cedri</name>
    <dbReference type="NCBI Taxonomy" id="506608"/>
    <lineage>
        <taxon>Eukaryota</taxon>
        <taxon>Metazoa</taxon>
        <taxon>Ecdysozoa</taxon>
        <taxon>Arthropoda</taxon>
        <taxon>Hexapoda</taxon>
        <taxon>Insecta</taxon>
        <taxon>Pterygota</taxon>
        <taxon>Neoptera</taxon>
        <taxon>Paraneoptera</taxon>
        <taxon>Hemiptera</taxon>
        <taxon>Sternorrhyncha</taxon>
        <taxon>Aphidomorpha</taxon>
        <taxon>Aphidoidea</taxon>
        <taxon>Aphididae</taxon>
        <taxon>Lachninae</taxon>
        <taxon>Cinara</taxon>
    </lineage>
</organism>
<keyword evidence="3" id="KW-0378">Hydrolase</keyword>
<evidence type="ECO:0000256" key="1">
    <source>
        <dbReference type="SAM" id="Phobius"/>
    </source>
</evidence>